<comment type="subcellular location">
    <subcellularLocation>
        <location evidence="1">Cell membrane</location>
        <topology evidence="1">Multi-pass membrane protein</topology>
    </subcellularLocation>
</comment>
<name>A0A6I4W072_9ACTN</name>
<evidence type="ECO:0000256" key="3">
    <source>
        <dbReference type="ARBA" id="ARBA00022692"/>
    </source>
</evidence>
<keyword evidence="4 6" id="KW-1133">Transmembrane helix</keyword>
<keyword evidence="5 6" id="KW-0472">Membrane</keyword>
<feature type="transmembrane region" description="Helical" evidence="6">
    <location>
        <begin position="75"/>
        <end position="97"/>
    </location>
</feature>
<dbReference type="InterPro" id="IPR023845">
    <property type="entry name" value="DUF3817_TM"/>
</dbReference>
<dbReference type="GO" id="GO:0005886">
    <property type="term" value="C:plasma membrane"/>
    <property type="evidence" value="ECO:0007669"/>
    <property type="project" value="UniProtKB-SubCell"/>
</dbReference>
<protein>
    <submittedName>
        <fullName evidence="8">DUF3817 domain-containing protein</fullName>
    </submittedName>
</protein>
<evidence type="ECO:0000256" key="1">
    <source>
        <dbReference type="ARBA" id="ARBA00004651"/>
    </source>
</evidence>
<organism evidence="8 9">
    <name type="scientific">Actinomadura rayongensis</name>
    <dbReference type="NCBI Taxonomy" id="1429076"/>
    <lineage>
        <taxon>Bacteria</taxon>
        <taxon>Bacillati</taxon>
        <taxon>Actinomycetota</taxon>
        <taxon>Actinomycetes</taxon>
        <taxon>Streptosporangiales</taxon>
        <taxon>Thermomonosporaceae</taxon>
        <taxon>Actinomadura</taxon>
    </lineage>
</organism>
<dbReference type="EMBL" id="WUTW01000001">
    <property type="protein sequence ID" value="MXQ62831.1"/>
    <property type="molecule type" value="Genomic_DNA"/>
</dbReference>
<evidence type="ECO:0000256" key="4">
    <source>
        <dbReference type="ARBA" id="ARBA00022989"/>
    </source>
</evidence>
<sequence length="145" mass="15116">MGRPCTGAFPYGCGRTARCDGRHSRPGNPGARPRVGPDVDNVRAFRIVSIAEAVSFLVLLLIAMPLKYAADAPAAVSIVGPIHGVLFLGYVAMVFLVRPVLGWNATRTVLALLAAVLPVAPFLVERYWTSSSQEAEAAGVGGAGA</sequence>
<feature type="transmembrane region" description="Helical" evidence="6">
    <location>
        <begin position="103"/>
        <end position="124"/>
    </location>
</feature>
<dbReference type="AlphaFoldDB" id="A0A6I4W072"/>
<evidence type="ECO:0000256" key="6">
    <source>
        <dbReference type="SAM" id="Phobius"/>
    </source>
</evidence>
<evidence type="ECO:0000256" key="2">
    <source>
        <dbReference type="ARBA" id="ARBA00022475"/>
    </source>
</evidence>
<feature type="transmembrane region" description="Helical" evidence="6">
    <location>
        <begin position="44"/>
        <end position="63"/>
    </location>
</feature>
<reference evidence="8 9" key="1">
    <citation type="submission" date="2019-12" db="EMBL/GenBank/DDBJ databases">
        <title>Nocardia macrotermitis sp. nov. and Nocardia aurantia sp. nov., isolated from the gut of the fungus growing-termite Macrotermes natalensis.</title>
        <authorList>
            <person name="Christine B."/>
            <person name="Rene B."/>
        </authorList>
    </citation>
    <scope>NUCLEOTIDE SEQUENCE [LARGE SCALE GENOMIC DNA]</scope>
    <source>
        <strain evidence="8 9">DSM 102126</strain>
    </source>
</reference>
<dbReference type="Pfam" id="PF12823">
    <property type="entry name" value="DUF3817"/>
    <property type="match status" value="1"/>
</dbReference>
<keyword evidence="2" id="KW-1003">Cell membrane</keyword>
<dbReference type="OrthoDB" id="3396203at2"/>
<feature type="domain" description="DUF3817" evidence="7">
    <location>
        <begin position="43"/>
        <end position="129"/>
    </location>
</feature>
<proteinExistence type="predicted"/>
<evidence type="ECO:0000313" key="8">
    <source>
        <dbReference type="EMBL" id="MXQ62831.1"/>
    </source>
</evidence>
<keyword evidence="9" id="KW-1185">Reference proteome</keyword>
<keyword evidence="3 6" id="KW-0812">Transmembrane</keyword>
<accession>A0A6I4W072</accession>
<dbReference type="PANTHER" id="PTHR40077:SF1">
    <property type="entry name" value="MEMBRANE PROTEIN"/>
    <property type="match status" value="1"/>
</dbReference>
<gene>
    <name evidence="8" type="ORF">GQ466_02160</name>
</gene>
<dbReference type="Proteomes" id="UP000431901">
    <property type="component" value="Unassembled WGS sequence"/>
</dbReference>
<evidence type="ECO:0000313" key="9">
    <source>
        <dbReference type="Proteomes" id="UP000431901"/>
    </source>
</evidence>
<evidence type="ECO:0000259" key="7">
    <source>
        <dbReference type="Pfam" id="PF12823"/>
    </source>
</evidence>
<dbReference type="NCBIfam" id="TIGR03954">
    <property type="entry name" value="integ_memb_HG"/>
    <property type="match status" value="1"/>
</dbReference>
<evidence type="ECO:0000256" key="5">
    <source>
        <dbReference type="ARBA" id="ARBA00023136"/>
    </source>
</evidence>
<dbReference type="PANTHER" id="PTHR40077">
    <property type="entry name" value="MEMBRANE PROTEIN-RELATED"/>
    <property type="match status" value="1"/>
</dbReference>
<comment type="caution">
    <text evidence="8">The sequence shown here is derived from an EMBL/GenBank/DDBJ whole genome shotgun (WGS) entry which is preliminary data.</text>
</comment>